<name>A0A1X0SCJ5_RHIZD</name>
<evidence type="ECO:0000313" key="1">
    <source>
        <dbReference type="EMBL" id="ORE21985.1"/>
    </source>
</evidence>
<sequence length="143" mass="16447">MSFMIAVDYLSLGMVAKAIHITNECIGRPARVTPGELNYEITNHNKNAFFSKDSSNLDEEHRGLLVELIDKKPALVLDQVMDDLKSDFMGLEVSKAALYDFTREKCRIGLKKAHFHSVNPNLPENLEKRHSWENRWQQTDMDI</sequence>
<protein>
    <submittedName>
        <fullName evidence="1">Uncharacterized protein</fullName>
    </submittedName>
</protein>
<evidence type="ECO:0000313" key="2">
    <source>
        <dbReference type="Proteomes" id="UP000242381"/>
    </source>
</evidence>
<dbReference type="EMBL" id="KV921271">
    <property type="protein sequence ID" value="ORE21985.1"/>
    <property type="molecule type" value="Genomic_DNA"/>
</dbReference>
<proteinExistence type="predicted"/>
<organism evidence="1 2">
    <name type="scientific">Rhizopus microsporus</name>
    <dbReference type="NCBI Taxonomy" id="58291"/>
    <lineage>
        <taxon>Eukaryota</taxon>
        <taxon>Fungi</taxon>
        <taxon>Fungi incertae sedis</taxon>
        <taxon>Mucoromycota</taxon>
        <taxon>Mucoromycotina</taxon>
        <taxon>Mucoromycetes</taxon>
        <taxon>Mucorales</taxon>
        <taxon>Mucorineae</taxon>
        <taxon>Rhizopodaceae</taxon>
        <taxon>Rhizopus</taxon>
    </lineage>
</organism>
<dbReference type="AlphaFoldDB" id="A0A1X0SCJ5"/>
<accession>A0A1X0SCJ5</accession>
<dbReference type="Proteomes" id="UP000242381">
    <property type="component" value="Unassembled WGS sequence"/>
</dbReference>
<gene>
    <name evidence="1" type="ORF">BCV71DRAFT_231718</name>
</gene>
<reference evidence="1 2" key="1">
    <citation type="journal article" date="2016" name="Proc. Natl. Acad. Sci. U.S.A.">
        <title>Lipid metabolic changes in an early divergent fungus govern the establishment of a mutualistic symbiosis with endobacteria.</title>
        <authorList>
            <person name="Lastovetsky O.A."/>
            <person name="Gaspar M.L."/>
            <person name="Mondo S.J."/>
            <person name="LaButti K.M."/>
            <person name="Sandor L."/>
            <person name="Grigoriev I.V."/>
            <person name="Henry S.A."/>
            <person name="Pawlowska T.E."/>
        </authorList>
    </citation>
    <scope>NUCLEOTIDE SEQUENCE [LARGE SCALE GENOMIC DNA]</scope>
    <source>
        <strain evidence="1 2">ATCC 11559</strain>
    </source>
</reference>